<accession>A0ABQ5PBF6</accession>
<keyword evidence="5" id="KW-1185">Reference proteome</keyword>
<keyword evidence="2" id="KW-1133">Transmembrane helix</keyword>
<keyword evidence="1" id="KW-0853">WD repeat</keyword>
<dbReference type="SUPFAM" id="SSF50969">
    <property type="entry name" value="YVTN repeat-like/Quinoprotein amine dehydrogenase"/>
    <property type="match status" value="1"/>
</dbReference>
<dbReference type="PANTHER" id="PTHR19879:SF9">
    <property type="entry name" value="TRANSCRIPTION INITIATION FACTOR TFIID SUBUNIT 5"/>
    <property type="match status" value="1"/>
</dbReference>
<dbReference type="InterPro" id="IPR001387">
    <property type="entry name" value="Cro/C1-type_HTH"/>
</dbReference>
<dbReference type="InterPro" id="IPR001680">
    <property type="entry name" value="WD40_rpt"/>
</dbReference>
<organism evidence="4 5">
    <name type="scientific">Streptomyces yaizuensis</name>
    <dbReference type="NCBI Taxonomy" id="2989713"/>
    <lineage>
        <taxon>Bacteria</taxon>
        <taxon>Bacillati</taxon>
        <taxon>Actinomycetota</taxon>
        <taxon>Actinomycetes</taxon>
        <taxon>Kitasatosporales</taxon>
        <taxon>Streptomycetaceae</taxon>
        <taxon>Streptomyces</taxon>
    </lineage>
</organism>
<evidence type="ECO:0000259" key="3">
    <source>
        <dbReference type="SMART" id="SM00530"/>
    </source>
</evidence>
<dbReference type="InterPro" id="IPR049052">
    <property type="entry name" value="nSTAND1"/>
</dbReference>
<proteinExistence type="predicted"/>
<dbReference type="InterPro" id="IPR027417">
    <property type="entry name" value="P-loop_NTPase"/>
</dbReference>
<dbReference type="PANTHER" id="PTHR19879">
    <property type="entry name" value="TRANSCRIPTION INITIATION FACTOR TFIID"/>
    <property type="match status" value="1"/>
</dbReference>
<dbReference type="SMART" id="SM00530">
    <property type="entry name" value="HTH_XRE"/>
    <property type="match status" value="1"/>
</dbReference>
<keyword evidence="4" id="KW-0238">DNA-binding</keyword>
<feature type="domain" description="HTH cro/C1-type" evidence="3">
    <location>
        <begin position="7"/>
        <end position="63"/>
    </location>
</feature>
<sequence>MQRFAHELRKLREETNGLTYRAMARGVPYAVTTLSRAAAGEQLPSLAVTLAYVQACGGDAGEWERRWHEAEEECAARNSPDDDSESPYQGLARFEPADHDRFFGRDKLVGTARDLVSCNRFTAVFGPSGSGKSSLLRAGLVPTLRKGSHGLAAIRILTPGEHPLRTHTAVLVPKETGTDGGPQGDTLIVVDQFEEVFTLCTDPTERNGFIDRLLTAQNPDSRLRVIIAVRADFYSRCAGHRGLADALTDTSLMVGPMTPAELRETIVGPAQRAGLIVERELTARLVSEVEGEPGGLPLLSHVLRETWRRRRGRTLTLAAYEDAGGTHGAIARTAENIYAGLSNERQHLARLVLLRMITPGDGTPDTRRPVTRTELDFGDPAETTLVVERLARARLLTLDDTTVDLAHEALITAWPRLNTWIEEARERLRAHRHLTEATHTWTDLGHDPGGLYRGARLTIAEDHFTPPGKAADLTPPEQAFLTASRTARTRDTRRRRTLLTTLALVMGLALTAGAVAWQQNRTSSRRHIDAEARRIAAVANSLRYADPKAAQRLSVAAWHLADTTETRSAVLGAMAQREQDVLAIPDTDPTTGERHLSLDGRTLVSVERDRITIWDLRAPSSPRTYPGLGKRYEGAPFTLSPDGRSIALPRKDGVLLWDIRTGRVNGRLGVVLPLRAVFSRDGRTLAVKRDDADLKPAVEVWNVRDQRRLLRIPPRAGGEDVAHTALSGDGRQLALCSGSDPLEIWDIARRTKRSPPWGKRIRGDVCTRGDFSFAPDGRTAALVTGSGVQQWDLRSGQAMPELAAEGLEILRFAPDSEFLAASSAGELLIWRRSAPTAPVFRHELVRHTALDLALDPGAGMLRYLNASEASVRSLSLGRATTQNWSKSPFAQAGLSEDGRTLALLRQPGGEKGILLLDTRSGRIIGNPPGEPCDPTPPESTRKVCSDLIAFSANGRYFAHGKTFTAGDAWPLGDPAAPSRRITVWDVAARREHTTVDIGLDRLTESGDPPLYGAHGATGLILSADGYKMFVSRVTEARQSTEIWDTARKSSARKLREIPGVAGESLALRRDSGKLITSSGAVVSPGQGPVERRVLADNEARILTYSRQGTYLAVGDILGRVTVWDGELRRRLAALSGARTVGRERDSSAGTTALAFSSDGTMLAVADETGSLQLWHVPSSQPLGSPLPTPGDPVLSLAFGADGNTLYTVGRHTGLQEYDIHPGRLAADLCDRTGSGLAAEEWEDHLPDLPYRKVC</sequence>
<evidence type="ECO:0000256" key="2">
    <source>
        <dbReference type="SAM" id="Phobius"/>
    </source>
</evidence>
<dbReference type="SUPFAM" id="SSF50998">
    <property type="entry name" value="Quinoprotein alcohol dehydrogenase-like"/>
    <property type="match status" value="1"/>
</dbReference>
<keyword evidence="2" id="KW-0812">Transmembrane</keyword>
<keyword evidence="2" id="KW-0472">Membrane</keyword>
<dbReference type="SUPFAM" id="SSF52540">
    <property type="entry name" value="P-loop containing nucleoside triphosphate hydrolases"/>
    <property type="match status" value="1"/>
</dbReference>
<dbReference type="Gene3D" id="2.130.10.10">
    <property type="entry name" value="YVTN repeat-like/Quinoprotein amine dehydrogenase"/>
    <property type="match status" value="3"/>
</dbReference>
<name>A0ABQ5PBF6_9ACTN</name>
<dbReference type="Proteomes" id="UP001291653">
    <property type="component" value="Unassembled WGS sequence"/>
</dbReference>
<dbReference type="Pfam" id="PF13560">
    <property type="entry name" value="HTH_31"/>
    <property type="match status" value="1"/>
</dbReference>
<dbReference type="SMART" id="SM00320">
    <property type="entry name" value="WD40"/>
    <property type="match status" value="4"/>
</dbReference>
<dbReference type="InterPro" id="IPR011047">
    <property type="entry name" value="Quinoprotein_ADH-like_sf"/>
</dbReference>
<dbReference type="GO" id="GO:0003677">
    <property type="term" value="F:DNA binding"/>
    <property type="evidence" value="ECO:0007669"/>
    <property type="project" value="UniProtKB-KW"/>
</dbReference>
<protein>
    <submittedName>
        <fullName evidence="4">DNA-binding protein</fullName>
    </submittedName>
</protein>
<dbReference type="Pfam" id="PF20703">
    <property type="entry name" value="nSTAND1"/>
    <property type="match status" value="1"/>
</dbReference>
<dbReference type="RefSeq" id="WP_323451835.1">
    <property type="nucleotide sequence ID" value="NZ_BSBI01000026.1"/>
</dbReference>
<dbReference type="EMBL" id="BSBI01000026">
    <property type="protein sequence ID" value="GLF99909.1"/>
    <property type="molecule type" value="Genomic_DNA"/>
</dbReference>
<evidence type="ECO:0000256" key="1">
    <source>
        <dbReference type="PROSITE-ProRule" id="PRU00221"/>
    </source>
</evidence>
<comment type="caution">
    <text evidence="4">The sequence shown here is derived from an EMBL/GenBank/DDBJ whole genome shotgun (WGS) entry which is preliminary data.</text>
</comment>
<dbReference type="PROSITE" id="PS50082">
    <property type="entry name" value="WD_REPEATS_2"/>
    <property type="match status" value="1"/>
</dbReference>
<gene>
    <name evidence="4" type="ORF">SYYSPA8_36450</name>
</gene>
<evidence type="ECO:0000313" key="5">
    <source>
        <dbReference type="Proteomes" id="UP001291653"/>
    </source>
</evidence>
<dbReference type="Pfam" id="PF00400">
    <property type="entry name" value="WD40"/>
    <property type="match status" value="1"/>
</dbReference>
<dbReference type="InterPro" id="IPR015943">
    <property type="entry name" value="WD40/YVTN_repeat-like_dom_sf"/>
</dbReference>
<evidence type="ECO:0000313" key="4">
    <source>
        <dbReference type="EMBL" id="GLF99909.1"/>
    </source>
</evidence>
<feature type="repeat" description="WD" evidence="1">
    <location>
        <begin position="1143"/>
        <end position="1184"/>
    </location>
</feature>
<feature type="transmembrane region" description="Helical" evidence="2">
    <location>
        <begin position="498"/>
        <end position="517"/>
    </location>
</feature>
<reference evidence="4 5" key="1">
    <citation type="submission" date="2022-10" db="EMBL/GenBank/DDBJ databases">
        <title>Draft genome sequence of Streptomyces sp. YSPA8.</title>
        <authorList>
            <person name="Moriuchi R."/>
            <person name="Dohra H."/>
            <person name="Yamamura H."/>
            <person name="Kodani S."/>
        </authorList>
    </citation>
    <scope>NUCLEOTIDE SEQUENCE [LARGE SCALE GENOMIC DNA]</scope>
    <source>
        <strain evidence="4 5">YSPA8</strain>
    </source>
</reference>
<dbReference type="InterPro" id="IPR011044">
    <property type="entry name" value="Quino_amine_DH_bsu"/>
</dbReference>